<protein>
    <submittedName>
        <fullName evidence="2">ANR family transcriptional regulator</fullName>
    </submittedName>
</protein>
<accession>A0A5H5XBS6</accession>
<dbReference type="Proteomes" id="UP000839927">
    <property type="component" value="Unassembled WGS sequence"/>
</dbReference>
<reference evidence="2" key="1">
    <citation type="submission" date="2018-12" db="EMBL/GenBank/DDBJ databases">
        <authorList>
            <person name="Ashton P.M."/>
            <person name="Dallman T."/>
            <person name="Nair S."/>
            <person name="De Pinna E."/>
            <person name="Peters T."/>
            <person name="Grant K."/>
        </authorList>
    </citation>
    <scope>NUCLEOTIDE SEQUENCE</scope>
    <source>
        <strain evidence="1">627415</strain>
        <strain evidence="2">644161</strain>
    </source>
</reference>
<comment type="caution">
    <text evidence="2">The sequence shown here is derived from an EMBL/GenBank/DDBJ whole genome shotgun (WGS) entry which is preliminary data.</text>
</comment>
<evidence type="ECO:0000313" key="2">
    <source>
        <dbReference type="EMBL" id="ECA0918756.1"/>
    </source>
</evidence>
<dbReference type="EMBL" id="AAHRMF010000025">
    <property type="protein sequence ID" value="EBZ5487348.1"/>
    <property type="molecule type" value="Genomic_DNA"/>
</dbReference>
<sequence length="62" mass="7332">MKNIEYDFQYYSQLAARTERSREYGDAATLWKAAAMLATNLENIEWAMHRKLFCVKMAQYSC</sequence>
<organism evidence="2">
    <name type="scientific">Salmonella enterica subsp. enterica serovar Mikawasima</name>
    <dbReference type="NCBI Taxonomy" id="149388"/>
    <lineage>
        <taxon>Bacteria</taxon>
        <taxon>Pseudomonadati</taxon>
        <taxon>Pseudomonadota</taxon>
        <taxon>Gammaproteobacteria</taxon>
        <taxon>Enterobacterales</taxon>
        <taxon>Enterobacteriaceae</taxon>
        <taxon>Salmonella</taxon>
    </lineage>
</organism>
<name>A0A5H5XBS6_SALET</name>
<dbReference type="AlphaFoldDB" id="A0A5H5XBS6"/>
<proteinExistence type="predicted"/>
<dbReference type="EMBL" id="AAHTGA010000026">
    <property type="protein sequence ID" value="ECA0918756.1"/>
    <property type="molecule type" value="Genomic_DNA"/>
</dbReference>
<evidence type="ECO:0000313" key="1">
    <source>
        <dbReference type="EMBL" id="EBZ5487348.1"/>
    </source>
</evidence>
<dbReference type="NCBIfam" id="NF033650">
    <property type="entry name" value="ANR_neg_reg"/>
    <property type="match status" value="1"/>
</dbReference>
<gene>
    <name evidence="1" type="ORF">ECD07_22075</name>
    <name evidence="2" type="ORF">EIW74_22105</name>
</gene>
<dbReference type="InterPro" id="IPR047666">
    <property type="entry name" value="ANR_neg_reg"/>
</dbReference>